<feature type="compositionally biased region" description="Low complexity" evidence="3">
    <location>
        <begin position="869"/>
        <end position="888"/>
    </location>
</feature>
<dbReference type="SUPFAM" id="SSF50729">
    <property type="entry name" value="PH domain-like"/>
    <property type="match status" value="1"/>
</dbReference>
<evidence type="ECO:0000313" key="7">
    <source>
        <dbReference type="Proteomes" id="UP001085076"/>
    </source>
</evidence>
<dbReference type="InterPro" id="IPR011989">
    <property type="entry name" value="ARM-like"/>
</dbReference>
<dbReference type="InterPro" id="IPR055236">
    <property type="entry name" value="EVH1_PP4R3"/>
</dbReference>
<dbReference type="Gene3D" id="2.30.29.30">
    <property type="entry name" value="Pleckstrin-homology domain (PH domain)/Phosphotyrosine-binding domain (PTB)"/>
    <property type="match status" value="1"/>
</dbReference>
<reference evidence="6" key="2">
    <citation type="journal article" date="2022" name="Hortic Res">
        <title>The genome of Dioscorea zingiberensis sheds light on the biosynthesis, origin and evolution of the medicinally important diosgenin saponins.</title>
        <authorList>
            <person name="Li Y."/>
            <person name="Tan C."/>
            <person name="Li Z."/>
            <person name="Guo J."/>
            <person name="Li S."/>
            <person name="Chen X."/>
            <person name="Wang C."/>
            <person name="Dai X."/>
            <person name="Yang H."/>
            <person name="Song W."/>
            <person name="Hou L."/>
            <person name="Xu J."/>
            <person name="Tong Z."/>
            <person name="Xu A."/>
            <person name="Yuan X."/>
            <person name="Wang W."/>
            <person name="Yang Q."/>
            <person name="Chen L."/>
            <person name="Sun Z."/>
            <person name="Wang K."/>
            <person name="Pan B."/>
            <person name="Chen J."/>
            <person name="Bao Y."/>
            <person name="Liu F."/>
            <person name="Qi X."/>
            <person name="Gang D.R."/>
            <person name="Wen J."/>
            <person name="Li J."/>
        </authorList>
    </citation>
    <scope>NUCLEOTIDE SEQUENCE</scope>
    <source>
        <strain evidence="6">Dzin_1.0</strain>
    </source>
</reference>
<sequence>MGGPGKGPGSSHCLQRVKLYRLNSDGKWDDQGTGHVTIDYLESSEDLGLIVVDEEDNDAILMHRISTNEIYRKQEETIISWRDSEFSTDVALSFQEASGCSYIWEQICGVQRNLHFSAISNLDVGSRPTIETLDAGGGSRSNDESFHSVKNELRELPSVELSTLPLILKTVLECGVTDQMPVSELILQDHDFFPKLFDVFSMCERLENVDSLHMIFRLVKGIILLNSPQIFERIFRDEFILDIIGALEYDPEVPQVQRHRVFLKEHVTFKEAIPIKDPFILSKIHRTYRIGYIKDVILPRVLDEATCNSLLAIITANNADVVLLLKDDVSFIQDLFARMRSDSVSAESKRNLVLFLHEFCSMSRSLQIVQQLRLFRDLANEGVFDIITDILQSHDRKLLSTGTDILMLFLSQEPILLKSYIIQQEGHALFRLLVKGMITDFGEEMHCQFLEIVRILLDAYSLTGSQRDTIIEIFYEKHLDQLIDVIASSCPPKITSHKSSKSASSGERLHSHAAIKPEILSNICELLCFCVLHHPYRIKCSFIINNAIEKVLSLTRRREKFLVVAAVRFLRAIISRNDEHLLRHIVKNNLLKPIIDAFIENGKRYNMLHSGVLELFEYIRKENYKTLILYIFDSFWDQLSKFEHLGSIQAFRIKYEQSLESCDIKNSANIAEPRRRIDERALEKEEEDYFNEESDDEDSASARLAPTQDQHAQTLPNEPNSNFSSVRPASSGLVDYEDDDDEDNYNPPRRPEASTEDDENLGQSKPKRKSVTKAESNEELELTKKRRLEQHSVDGQEAVTTDSSPCSCSDAPSSREQSSDVTQTPLDKTNTDEHSSGKENSAASSCYSIPEAGDIRQSKGEDCPLAPKSSSSPEMVVNSSNSEPYSVR</sequence>
<evidence type="ECO:0000256" key="1">
    <source>
        <dbReference type="ARBA" id="ARBA00004123"/>
    </source>
</evidence>
<feature type="compositionally biased region" description="Polar residues" evidence="3">
    <location>
        <begin position="707"/>
        <end position="728"/>
    </location>
</feature>
<dbReference type="InterPro" id="IPR011993">
    <property type="entry name" value="PH-like_dom_sf"/>
</dbReference>
<dbReference type="Proteomes" id="UP001085076">
    <property type="component" value="Miscellaneous, Linkage group lg03"/>
</dbReference>
<feature type="compositionally biased region" description="Basic and acidic residues" evidence="3">
    <location>
        <begin position="853"/>
        <end position="862"/>
    </location>
</feature>
<evidence type="ECO:0000259" key="4">
    <source>
        <dbReference type="Pfam" id="PF04802"/>
    </source>
</evidence>
<dbReference type="InterPro" id="IPR006887">
    <property type="entry name" value="P4R3-like_central_dom"/>
</dbReference>
<dbReference type="AlphaFoldDB" id="A0A9D5HKL2"/>
<accession>A0A9D5HKL2</accession>
<feature type="compositionally biased region" description="Low complexity" evidence="3">
    <location>
        <begin position="800"/>
        <end position="814"/>
    </location>
</feature>
<feature type="region of interest" description="Disordered" evidence="3">
    <location>
        <begin position="681"/>
        <end position="888"/>
    </location>
</feature>
<keyword evidence="7" id="KW-1185">Reference proteome</keyword>
<dbReference type="OrthoDB" id="27483at2759"/>
<evidence type="ECO:0000256" key="2">
    <source>
        <dbReference type="ARBA" id="ARBA00023242"/>
    </source>
</evidence>
<dbReference type="Pfam" id="PF04802">
    <property type="entry name" value="PP4R3"/>
    <property type="match status" value="1"/>
</dbReference>
<dbReference type="SUPFAM" id="SSF48371">
    <property type="entry name" value="ARM repeat"/>
    <property type="match status" value="1"/>
</dbReference>
<feature type="domain" description="Serine/threonine-protein phosphatase 4 regulatory subunit 3-like central" evidence="4">
    <location>
        <begin position="177"/>
        <end position="657"/>
    </location>
</feature>
<evidence type="ECO:0000256" key="3">
    <source>
        <dbReference type="SAM" id="MobiDB-lite"/>
    </source>
</evidence>
<name>A0A9D5HKL2_9LILI</name>
<dbReference type="InterPro" id="IPR016024">
    <property type="entry name" value="ARM-type_fold"/>
</dbReference>
<feature type="compositionally biased region" description="Polar residues" evidence="3">
    <location>
        <begin position="838"/>
        <end position="847"/>
    </location>
</feature>
<evidence type="ECO:0000259" key="5">
    <source>
        <dbReference type="Pfam" id="PF22972"/>
    </source>
</evidence>
<keyword evidence="2" id="KW-0539">Nucleus</keyword>
<dbReference type="Gene3D" id="1.25.10.10">
    <property type="entry name" value="Leucine-rich Repeat Variant"/>
    <property type="match status" value="1"/>
</dbReference>
<dbReference type="Pfam" id="PF22972">
    <property type="entry name" value="EVH1_PP4R3"/>
    <property type="match status" value="1"/>
</dbReference>
<evidence type="ECO:0008006" key="8">
    <source>
        <dbReference type="Google" id="ProtNLM"/>
    </source>
</evidence>
<protein>
    <recommendedName>
        <fullName evidence="8">Serine/threonine-protein phosphatase 4 regulatory subunit 3-like central domain-containing protein</fullName>
    </recommendedName>
</protein>
<gene>
    <name evidence="6" type="ORF">J5N97_015337</name>
</gene>
<feature type="domain" description="PP4R3 EVH1-like" evidence="5">
    <location>
        <begin position="15"/>
        <end position="114"/>
    </location>
</feature>
<dbReference type="GO" id="GO:0005654">
    <property type="term" value="C:nucleoplasm"/>
    <property type="evidence" value="ECO:0007669"/>
    <property type="project" value="TreeGrafter"/>
</dbReference>
<evidence type="ECO:0000313" key="6">
    <source>
        <dbReference type="EMBL" id="KAJ0979863.1"/>
    </source>
</evidence>
<dbReference type="GO" id="GO:0072542">
    <property type="term" value="F:protein phosphatase activator activity"/>
    <property type="evidence" value="ECO:0007669"/>
    <property type="project" value="TreeGrafter"/>
</dbReference>
<organism evidence="6 7">
    <name type="scientific">Dioscorea zingiberensis</name>
    <dbReference type="NCBI Taxonomy" id="325984"/>
    <lineage>
        <taxon>Eukaryota</taxon>
        <taxon>Viridiplantae</taxon>
        <taxon>Streptophyta</taxon>
        <taxon>Embryophyta</taxon>
        <taxon>Tracheophyta</taxon>
        <taxon>Spermatophyta</taxon>
        <taxon>Magnoliopsida</taxon>
        <taxon>Liliopsida</taxon>
        <taxon>Dioscoreales</taxon>
        <taxon>Dioscoreaceae</taxon>
        <taxon>Dioscorea</taxon>
    </lineage>
</organism>
<reference evidence="6" key="1">
    <citation type="submission" date="2021-03" db="EMBL/GenBank/DDBJ databases">
        <authorList>
            <person name="Li Z."/>
            <person name="Yang C."/>
        </authorList>
    </citation>
    <scope>NUCLEOTIDE SEQUENCE</scope>
    <source>
        <strain evidence="6">Dzin_1.0</strain>
        <tissue evidence="6">Leaf</tissue>
    </source>
</reference>
<proteinExistence type="predicted"/>
<dbReference type="PANTHER" id="PTHR23318:SF0">
    <property type="entry name" value="SERINE_THREONINE-PROTEIN PHOSPHATASE 4 REGULATORY SUBUNIT 3"/>
    <property type="match status" value="1"/>
</dbReference>
<comment type="caution">
    <text evidence="6">The sequence shown here is derived from an EMBL/GenBank/DDBJ whole genome shotgun (WGS) entry which is preliminary data.</text>
</comment>
<dbReference type="EMBL" id="JAGGNH010000003">
    <property type="protein sequence ID" value="KAJ0979863.1"/>
    <property type="molecule type" value="Genomic_DNA"/>
</dbReference>
<dbReference type="PANTHER" id="PTHR23318">
    <property type="entry name" value="ATP SYNTHASE GAMMA-RELATED"/>
    <property type="match status" value="1"/>
</dbReference>
<feature type="compositionally biased region" description="Polar residues" evidence="3">
    <location>
        <begin position="815"/>
        <end position="828"/>
    </location>
</feature>
<feature type="compositionally biased region" description="Acidic residues" evidence="3">
    <location>
        <begin position="735"/>
        <end position="744"/>
    </location>
</feature>
<feature type="compositionally biased region" description="Acidic residues" evidence="3">
    <location>
        <begin position="684"/>
        <end position="699"/>
    </location>
</feature>
<dbReference type="InterPro" id="IPR051137">
    <property type="entry name" value="PP4R3-like"/>
</dbReference>
<comment type="subcellular location">
    <subcellularLocation>
        <location evidence="1">Nucleus</location>
    </subcellularLocation>
</comment>
<dbReference type="GO" id="GO:0030289">
    <property type="term" value="C:protein phosphatase 4 complex"/>
    <property type="evidence" value="ECO:0007669"/>
    <property type="project" value="TreeGrafter"/>
</dbReference>